<evidence type="ECO:0000256" key="2">
    <source>
        <dbReference type="ARBA" id="ARBA00006175"/>
    </source>
</evidence>
<dbReference type="InterPro" id="IPR023271">
    <property type="entry name" value="Aquaporin-like"/>
</dbReference>
<keyword evidence="3 9" id="KW-0813">Transport</keyword>
<dbReference type="SUPFAM" id="SSF81338">
    <property type="entry name" value="Aquaporin-like"/>
    <property type="match status" value="1"/>
</dbReference>
<feature type="transmembrane region" description="Helical" evidence="11">
    <location>
        <begin position="235"/>
        <end position="253"/>
    </location>
</feature>
<dbReference type="InterPro" id="IPR000425">
    <property type="entry name" value="MIP"/>
</dbReference>
<accession>A0AAD5VH70</accession>
<keyword evidence="5" id="KW-0677">Repeat</keyword>
<proteinExistence type="inferred from homology"/>
<comment type="caution">
    <text evidence="12">The sequence shown here is derived from an EMBL/GenBank/DDBJ whole genome shotgun (WGS) entry which is preliminary data.</text>
</comment>
<keyword evidence="13" id="KW-1185">Reference proteome</keyword>
<keyword evidence="6 11" id="KW-1133">Transmembrane helix</keyword>
<dbReference type="PANTHER" id="PTHR43829">
    <property type="entry name" value="AQUAPORIN OR AQUAGLYCEROPORIN RELATED"/>
    <property type="match status" value="1"/>
</dbReference>
<evidence type="ECO:0000313" key="12">
    <source>
        <dbReference type="EMBL" id="KAJ3492346.1"/>
    </source>
</evidence>
<evidence type="ECO:0000256" key="11">
    <source>
        <dbReference type="SAM" id="Phobius"/>
    </source>
</evidence>
<feature type="transmembrane region" description="Helical" evidence="11">
    <location>
        <begin position="45"/>
        <end position="68"/>
    </location>
</feature>
<dbReference type="GO" id="GO:0015250">
    <property type="term" value="F:water channel activity"/>
    <property type="evidence" value="ECO:0007669"/>
    <property type="project" value="TreeGrafter"/>
</dbReference>
<dbReference type="Gene3D" id="1.20.1080.10">
    <property type="entry name" value="Glycerol uptake facilitator protein"/>
    <property type="match status" value="1"/>
</dbReference>
<evidence type="ECO:0000256" key="9">
    <source>
        <dbReference type="RuleBase" id="RU000477"/>
    </source>
</evidence>
<reference evidence="12" key="1">
    <citation type="submission" date="2022-07" db="EMBL/GenBank/DDBJ databases">
        <title>Genome Sequence of Physisporinus lineatus.</title>
        <authorList>
            <person name="Buettner E."/>
        </authorList>
    </citation>
    <scope>NUCLEOTIDE SEQUENCE</scope>
    <source>
        <strain evidence="12">VT162</strain>
    </source>
</reference>
<feature type="transmembrane region" description="Helical" evidence="11">
    <location>
        <begin position="178"/>
        <end position="198"/>
    </location>
</feature>
<dbReference type="Pfam" id="PF00230">
    <property type="entry name" value="MIP"/>
    <property type="match status" value="1"/>
</dbReference>
<evidence type="ECO:0000256" key="1">
    <source>
        <dbReference type="ARBA" id="ARBA00004141"/>
    </source>
</evidence>
<comment type="catalytic activity">
    <reaction evidence="8">
        <text>H2O(in) = H2O(out)</text>
        <dbReference type="Rhea" id="RHEA:29667"/>
        <dbReference type="ChEBI" id="CHEBI:15377"/>
    </reaction>
</comment>
<dbReference type="InterPro" id="IPR022357">
    <property type="entry name" value="MIP_CS"/>
</dbReference>
<keyword evidence="7 11" id="KW-0472">Membrane</keyword>
<evidence type="ECO:0000313" key="13">
    <source>
        <dbReference type="Proteomes" id="UP001212997"/>
    </source>
</evidence>
<dbReference type="PANTHER" id="PTHR43829:SF9">
    <property type="entry name" value="AQUAPORIN-9"/>
    <property type="match status" value="1"/>
</dbReference>
<dbReference type="GO" id="GO:0005886">
    <property type="term" value="C:plasma membrane"/>
    <property type="evidence" value="ECO:0007669"/>
    <property type="project" value="TreeGrafter"/>
</dbReference>
<feature type="transmembrane region" description="Helical" evidence="11">
    <location>
        <begin position="265"/>
        <end position="290"/>
    </location>
</feature>
<evidence type="ECO:0008006" key="14">
    <source>
        <dbReference type="Google" id="ProtNLM"/>
    </source>
</evidence>
<evidence type="ECO:0000256" key="7">
    <source>
        <dbReference type="ARBA" id="ARBA00023136"/>
    </source>
</evidence>
<dbReference type="GO" id="GO:0015254">
    <property type="term" value="F:glycerol channel activity"/>
    <property type="evidence" value="ECO:0007669"/>
    <property type="project" value="TreeGrafter"/>
</dbReference>
<feature type="transmembrane region" description="Helical" evidence="11">
    <location>
        <begin position="318"/>
        <end position="342"/>
    </location>
</feature>
<organism evidence="12 13">
    <name type="scientific">Meripilus lineatus</name>
    <dbReference type="NCBI Taxonomy" id="2056292"/>
    <lineage>
        <taxon>Eukaryota</taxon>
        <taxon>Fungi</taxon>
        <taxon>Dikarya</taxon>
        <taxon>Basidiomycota</taxon>
        <taxon>Agaricomycotina</taxon>
        <taxon>Agaricomycetes</taxon>
        <taxon>Polyporales</taxon>
        <taxon>Meripilaceae</taxon>
        <taxon>Meripilus</taxon>
    </lineage>
</organism>
<dbReference type="EMBL" id="JANAWD010000001">
    <property type="protein sequence ID" value="KAJ3492346.1"/>
    <property type="molecule type" value="Genomic_DNA"/>
</dbReference>
<protein>
    <recommendedName>
        <fullName evidence="14">Aquaporin</fullName>
    </recommendedName>
</protein>
<dbReference type="AlphaFoldDB" id="A0AAD5VH70"/>
<evidence type="ECO:0000256" key="8">
    <source>
        <dbReference type="ARBA" id="ARBA00034651"/>
    </source>
</evidence>
<keyword evidence="4 9" id="KW-0812">Transmembrane</keyword>
<comment type="subcellular location">
    <subcellularLocation>
        <location evidence="1">Membrane</location>
        <topology evidence="1">Multi-pass membrane protein</topology>
    </subcellularLocation>
</comment>
<dbReference type="PRINTS" id="PR00783">
    <property type="entry name" value="MINTRINSICP"/>
</dbReference>
<name>A0AAD5VH70_9APHY</name>
<evidence type="ECO:0000256" key="5">
    <source>
        <dbReference type="ARBA" id="ARBA00022737"/>
    </source>
</evidence>
<dbReference type="Proteomes" id="UP001212997">
    <property type="component" value="Unassembled WGS sequence"/>
</dbReference>
<evidence type="ECO:0000256" key="3">
    <source>
        <dbReference type="ARBA" id="ARBA00022448"/>
    </source>
</evidence>
<dbReference type="InterPro" id="IPR050363">
    <property type="entry name" value="MIP/Aquaporin"/>
</dbReference>
<feature type="region of interest" description="Disordered" evidence="10">
    <location>
        <begin position="1"/>
        <end position="22"/>
    </location>
</feature>
<sequence length="382" mass="40881">MSIRGSLSDRGKANSESTEIPVTTISNASDHPNTFGRYREALREYFAEFFGVMFIVIFGSGVGCQVVLSGNSGVASSQKGVGVSSQPQSIVLIATYRILQDYLSISFGWAVGPWSFFNTNIVKSDLPFHILPLFRPGNPAGVALGAWISGGVSEGHINPAVTLAFATFRGFPWRKVPGYIFAQLMGGIVGAAIVYANYFHAINIFEGGTGVRTVPGTAGLFATYALDYLTPASCFFDEFLGTMILLLVVCAITDSSKKGGAIQGGMAPVALFITILGIAAALGMQTGFAINPARDLGPRILTAMAGYGKEVFTYRNQYWLWCPVMAPILGALVGVFAYDLCFYSGEDSIFNKPNDFPEFVALAVLAKGDPLRRCKPSNSRTV</sequence>
<comment type="similarity">
    <text evidence="2 9">Belongs to the MIP/aquaporin (TC 1.A.8) family.</text>
</comment>
<gene>
    <name evidence="12" type="ORF">NLI96_g76</name>
</gene>
<evidence type="ECO:0000256" key="10">
    <source>
        <dbReference type="SAM" id="MobiDB-lite"/>
    </source>
</evidence>
<evidence type="ECO:0000256" key="4">
    <source>
        <dbReference type="ARBA" id="ARBA00022692"/>
    </source>
</evidence>
<dbReference type="PROSITE" id="PS00221">
    <property type="entry name" value="MIP"/>
    <property type="match status" value="1"/>
</dbReference>
<evidence type="ECO:0000256" key="6">
    <source>
        <dbReference type="ARBA" id="ARBA00022989"/>
    </source>
</evidence>